<dbReference type="GO" id="GO:0016740">
    <property type="term" value="F:transferase activity"/>
    <property type="evidence" value="ECO:0007669"/>
    <property type="project" value="UniProtKB-UniRule"/>
</dbReference>
<evidence type="ECO:0000256" key="3">
    <source>
        <dbReference type="ARBA" id="ARBA00022630"/>
    </source>
</evidence>
<dbReference type="EC" id="2.7.1.180" evidence="1 10"/>
<dbReference type="InterPro" id="IPR003374">
    <property type="entry name" value="ApbE-like_sf"/>
</dbReference>
<dbReference type="GO" id="GO:0046872">
    <property type="term" value="F:metal ion binding"/>
    <property type="evidence" value="ECO:0007669"/>
    <property type="project" value="UniProtKB-UniRule"/>
</dbReference>
<evidence type="ECO:0000256" key="6">
    <source>
        <dbReference type="ARBA" id="ARBA00022827"/>
    </source>
</evidence>
<evidence type="ECO:0000256" key="7">
    <source>
        <dbReference type="ARBA" id="ARBA00022842"/>
    </source>
</evidence>
<proteinExistence type="inferred from homology"/>
<accession>A0A1Y5F754</accession>
<dbReference type="Gene3D" id="3.10.520.10">
    <property type="entry name" value="ApbE-like domains"/>
    <property type="match status" value="2"/>
</dbReference>
<evidence type="ECO:0000256" key="5">
    <source>
        <dbReference type="ARBA" id="ARBA00022723"/>
    </source>
</evidence>
<name>A0A1Y5F754_9BACT</name>
<feature type="binding site" evidence="11">
    <location>
        <position position="131"/>
    </location>
    <ligand>
        <name>Mg(2+)</name>
        <dbReference type="ChEBI" id="CHEBI:18420"/>
    </ligand>
</feature>
<evidence type="ECO:0000256" key="11">
    <source>
        <dbReference type="PIRSR" id="PIRSR006268-2"/>
    </source>
</evidence>
<dbReference type="PIRSF" id="PIRSF006268">
    <property type="entry name" value="ApbE"/>
    <property type="match status" value="1"/>
</dbReference>
<dbReference type="EMBL" id="MAAO01000006">
    <property type="protein sequence ID" value="OUR96723.1"/>
    <property type="molecule type" value="Genomic_DNA"/>
</dbReference>
<evidence type="ECO:0000256" key="2">
    <source>
        <dbReference type="ARBA" id="ARBA00016337"/>
    </source>
</evidence>
<sequence length="285" mass="32197">MTSLIQVQKKIMNCMWDIKCYPQTHLSKERSLELIEEAFLKAIEIENYFSVFKDSPFNKINDQAGTDKVKVSRECIDILLKAKKYYRETDGNFNIAFLGLEGFRDASLIEVDEDNLEVYLPYSEMKISLGGMGKGYAVDVVHNFLVSHGLINFLINGSGDLKSHSHPNAPRAWRVGITNPFNLKNTIGQIEIKNSAVATSGQYKKRDHIQSTHLNLPLSVTILGATTMECDIWGTYISTLSIPEGLRALNRSKQFGFIVDQSGKCHQSRRSYRSFQQVVQRGVHG</sequence>
<keyword evidence="7 10" id="KW-0460">Magnesium</keyword>
<evidence type="ECO:0000256" key="4">
    <source>
        <dbReference type="ARBA" id="ARBA00022679"/>
    </source>
</evidence>
<evidence type="ECO:0000256" key="8">
    <source>
        <dbReference type="ARBA" id="ARBA00031306"/>
    </source>
</evidence>
<comment type="caution">
    <text evidence="12">The sequence shown here is derived from an EMBL/GenBank/DDBJ whole genome shotgun (WGS) entry which is preliminary data.</text>
</comment>
<keyword evidence="4 10" id="KW-0808">Transferase</keyword>
<dbReference type="Pfam" id="PF02424">
    <property type="entry name" value="ApbE"/>
    <property type="match status" value="1"/>
</dbReference>
<feature type="binding site" evidence="11">
    <location>
        <position position="231"/>
    </location>
    <ligand>
        <name>Mg(2+)</name>
        <dbReference type="ChEBI" id="CHEBI:18420"/>
    </ligand>
</feature>
<evidence type="ECO:0000256" key="1">
    <source>
        <dbReference type="ARBA" id="ARBA00011955"/>
    </source>
</evidence>
<dbReference type="InterPro" id="IPR024932">
    <property type="entry name" value="ApbE"/>
</dbReference>
<organism evidence="12 13">
    <name type="scientific">Halobacteriovorax marinus</name>
    <dbReference type="NCBI Taxonomy" id="97084"/>
    <lineage>
        <taxon>Bacteria</taxon>
        <taxon>Pseudomonadati</taxon>
        <taxon>Bdellovibrionota</taxon>
        <taxon>Bacteriovoracia</taxon>
        <taxon>Bacteriovoracales</taxon>
        <taxon>Halobacteriovoraceae</taxon>
        <taxon>Halobacteriovorax</taxon>
    </lineage>
</organism>
<evidence type="ECO:0000256" key="9">
    <source>
        <dbReference type="ARBA" id="ARBA00048540"/>
    </source>
</evidence>
<keyword evidence="3 10" id="KW-0285">Flavoprotein</keyword>
<dbReference type="PANTHER" id="PTHR30040:SF2">
    <property type="entry name" value="FAD:PROTEIN FMN TRANSFERASE"/>
    <property type="match status" value="1"/>
</dbReference>
<dbReference type="PANTHER" id="PTHR30040">
    <property type="entry name" value="THIAMINE BIOSYNTHESIS LIPOPROTEIN APBE"/>
    <property type="match status" value="1"/>
</dbReference>
<feature type="binding site" evidence="11">
    <location>
        <position position="235"/>
    </location>
    <ligand>
        <name>Mg(2+)</name>
        <dbReference type="ChEBI" id="CHEBI:18420"/>
    </ligand>
</feature>
<comment type="catalytic activity">
    <reaction evidence="9 10">
        <text>L-threonyl-[protein] + FAD = FMN-L-threonyl-[protein] + AMP + H(+)</text>
        <dbReference type="Rhea" id="RHEA:36847"/>
        <dbReference type="Rhea" id="RHEA-COMP:11060"/>
        <dbReference type="Rhea" id="RHEA-COMP:11061"/>
        <dbReference type="ChEBI" id="CHEBI:15378"/>
        <dbReference type="ChEBI" id="CHEBI:30013"/>
        <dbReference type="ChEBI" id="CHEBI:57692"/>
        <dbReference type="ChEBI" id="CHEBI:74257"/>
        <dbReference type="ChEBI" id="CHEBI:456215"/>
        <dbReference type="EC" id="2.7.1.180"/>
    </reaction>
</comment>
<keyword evidence="6 10" id="KW-0274">FAD</keyword>
<keyword evidence="5 10" id="KW-0479">Metal-binding</keyword>
<dbReference type="Proteomes" id="UP000196531">
    <property type="component" value="Unassembled WGS sequence"/>
</dbReference>
<comment type="similarity">
    <text evidence="10">Belongs to the ApbE family.</text>
</comment>
<evidence type="ECO:0000313" key="12">
    <source>
        <dbReference type="EMBL" id="OUR96723.1"/>
    </source>
</evidence>
<gene>
    <name evidence="12" type="ORF">A9Q84_10300</name>
</gene>
<protein>
    <recommendedName>
        <fullName evidence="2 10">FAD:protein FMN transferase</fullName>
        <ecNumber evidence="1 10">2.7.1.180</ecNumber>
    </recommendedName>
    <alternativeName>
        <fullName evidence="8 10">Flavin transferase</fullName>
    </alternativeName>
</protein>
<dbReference type="AlphaFoldDB" id="A0A1Y5F754"/>
<evidence type="ECO:0000313" key="13">
    <source>
        <dbReference type="Proteomes" id="UP000196531"/>
    </source>
</evidence>
<reference evidence="13" key="1">
    <citation type="journal article" date="2017" name="Proc. Natl. Acad. Sci. U.S.A.">
        <title>Simulation of Deepwater Horizon oil plume reveals substrate specialization within a complex community of hydrocarbon-degraders.</title>
        <authorList>
            <person name="Hu P."/>
            <person name="Dubinsky E.A."/>
            <person name="Probst A.J."/>
            <person name="Wang J."/>
            <person name="Sieber C.M.K."/>
            <person name="Tom L.M."/>
            <person name="Gardinali P."/>
            <person name="Banfield J.F."/>
            <person name="Atlas R.M."/>
            <person name="Andersen G.L."/>
        </authorList>
    </citation>
    <scope>NUCLEOTIDE SEQUENCE [LARGE SCALE GENOMIC DNA]</scope>
</reference>
<comment type="cofactor">
    <cofactor evidence="11">
        <name>Mg(2+)</name>
        <dbReference type="ChEBI" id="CHEBI:18420"/>
    </cofactor>
    <cofactor evidence="11">
        <name>Mn(2+)</name>
        <dbReference type="ChEBI" id="CHEBI:29035"/>
    </cofactor>
    <text evidence="11">Magnesium. Can also use manganese.</text>
</comment>
<evidence type="ECO:0000256" key="10">
    <source>
        <dbReference type="PIRNR" id="PIRNR006268"/>
    </source>
</evidence>
<dbReference type="SUPFAM" id="SSF143631">
    <property type="entry name" value="ApbE-like"/>
    <property type="match status" value="1"/>
</dbReference>